<dbReference type="GO" id="GO:0005829">
    <property type="term" value="C:cytosol"/>
    <property type="evidence" value="ECO:0007669"/>
    <property type="project" value="TreeGrafter"/>
</dbReference>
<evidence type="ECO:0000256" key="3">
    <source>
        <dbReference type="ARBA" id="ARBA00011355"/>
    </source>
</evidence>
<organism evidence="9 10">
    <name type="scientific">Corynebacterium stationis</name>
    <dbReference type="NCBI Taxonomy" id="1705"/>
    <lineage>
        <taxon>Bacteria</taxon>
        <taxon>Bacillati</taxon>
        <taxon>Actinomycetota</taxon>
        <taxon>Actinomycetes</taxon>
        <taxon>Mycobacteriales</taxon>
        <taxon>Corynebacteriaceae</taxon>
        <taxon>Corynebacterium</taxon>
    </lineage>
</organism>
<dbReference type="PANTHER" id="PTHR21294">
    <property type="entry name" value="ELECTRON TRANSFER FLAVOPROTEIN BETA-SUBUNIT"/>
    <property type="match status" value="1"/>
</dbReference>
<comment type="subunit">
    <text evidence="3">Heterodimer of an alpha and a beta subunit.</text>
</comment>
<reference evidence="10" key="1">
    <citation type="submission" date="2016-02" db="EMBL/GenBank/DDBJ databases">
        <authorList>
            <person name="Kaur G."/>
            <person name="Nair G.R."/>
            <person name="Mayilraj S."/>
        </authorList>
    </citation>
    <scope>NUCLEOTIDE SEQUENCE [LARGE SCALE GENOMIC DNA]</scope>
    <source>
        <strain evidence="10">GA-15</strain>
    </source>
</reference>
<dbReference type="PANTHER" id="PTHR21294:SF8">
    <property type="entry name" value="ELECTRON TRANSFER FLAVOPROTEIN SUBUNIT BETA"/>
    <property type="match status" value="1"/>
</dbReference>
<evidence type="ECO:0000259" key="8">
    <source>
        <dbReference type="SMART" id="SM00893"/>
    </source>
</evidence>
<dbReference type="RefSeq" id="WP_066794653.1">
    <property type="nucleotide sequence ID" value="NZ_CAJUDP010000006.1"/>
</dbReference>
<keyword evidence="10" id="KW-1185">Reference proteome</keyword>
<dbReference type="AlphaFoldDB" id="A0A0X8VEA0"/>
<evidence type="ECO:0000256" key="2">
    <source>
        <dbReference type="ARBA" id="ARBA00007557"/>
    </source>
</evidence>
<evidence type="ECO:0000256" key="7">
    <source>
        <dbReference type="ARBA" id="ARBA00025649"/>
    </source>
</evidence>
<evidence type="ECO:0000256" key="1">
    <source>
        <dbReference type="ARBA" id="ARBA00001974"/>
    </source>
</evidence>
<gene>
    <name evidence="9" type="ORF">AYJ05_02680</name>
</gene>
<dbReference type="GO" id="GO:0009055">
    <property type="term" value="F:electron transfer activity"/>
    <property type="evidence" value="ECO:0007669"/>
    <property type="project" value="InterPro"/>
</dbReference>
<keyword evidence="6" id="KW-0249">Electron transport</keyword>
<dbReference type="PIRSF" id="PIRSF000090">
    <property type="entry name" value="Beta-ETF"/>
    <property type="match status" value="1"/>
</dbReference>
<evidence type="ECO:0000256" key="6">
    <source>
        <dbReference type="ARBA" id="ARBA00022982"/>
    </source>
</evidence>
<dbReference type="OrthoDB" id="9804960at2"/>
<dbReference type="STRING" id="1705.CA21670_07140"/>
<protein>
    <recommendedName>
        <fullName evidence="4">Electron transfer flavoprotein subunit beta</fullName>
    </recommendedName>
</protein>
<dbReference type="InterPro" id="IPR012255">
    <property type="entry name" value="ETF_b"/>
</dbReference>
<dbReference type="InterPro" id="IPR014729">
    <property type="entry name" value="Rossmann-like_a/b/a_fold"/>
</dbReference>
<dbReference type="Gene3D" id="3.40.50.620">
    <property type="entry name" value="HUPs"/>
    <property type="match status" value="1"/>
</dbReference>
<feature type="domain" description="Electron transfer flavoprotein alpha/beta-subunit N-terminal" evidence="8">
    <location>
        <begin position="23"/>
        <end position="218"/>
    </location>
</feature>
<dbReference type="InterPro" id="IPR033948">
    <property type="entry name" value="ETF_beta_N"/>
</dbReference>
<evidence type="ECO:0000313" key="10">
    <source>
        <dbReference type="Proteomes" id="UP000076947"/>
    </source>
</evidence>
<comment type="function">
    <text evidence="7">The electron transfer flavoprotein serves as a specific electron acceptor for other dehydrogenases. It transfers the electrons to the main respiratory chain via ETF-ubiquinone oxidoreductase (ETF dehydrogenase).</text>
</comment>
<name>A0A0X8VEA0_9CORY</name>
<accession>A0A0X8VEA0</accession>
<comment type="cofactor">
    <cofactor evidence="1">
        <name>FAD</name>
        <dbReference type="ChEBI" id="CHEBI:57692"/>
    </cofactor>
</comment>
<dbReference type="SUPFAM" id="SSF52402">
    <property type="entry name" value="Adenine nucleotide alpha hydrolases-like"/>
    <property type="match status" value="1"/>
</dbReference>
<dbReference type="Pfam" id="PF01012">
    <property type="entry name" value="ETF"/>
    <property type="match status" value="1"/>
</dbReference>
<dbReference type="InterPro" id="IPR014730">
    <property type="entry name" value="ETF_a/b_N"/>
</dbReference>
<comment type="similarity">
    <text evidence="2">Belongs to the ETF beta-subunit/FixA family.</text>
</comment>
<sequence>MPTIVALVKHVPDTWSTKTLDSDHTLNREAVDNMLDEINEYSVEQALRLKDANPEFQVVALTVGPADADEALRKVLAMGADDAVHVQDDALAGSDALATTWVIHNALNAIAAKHGSVDLVVLGNTSTDGETSLLAGMLAEYRQAPALTNVLSVNLGDGKVTGTREDAAGHWELSAALPAIVSVTDKADQPRFPNFKGLMAAKKHDVTVWSIADIGVDAGNVGLAASTTVVNSSAQKPARTAGEVIDSGSPEEMAAQVADFLASKNLI</sequence>
<dbReference type="CDD" id="cd01714">
    <property type="entry name" value="ETF_beta"/>
    <property type="match status" value="1"/>
</dbReference>
<dbReference type="EMBL" id="LSTQ01000001">
    <property type="protein sequence ID" value="OAH32587.1"/>
    <property type="molecule type" value="Genomic_DNA"/>
</dbReference>
<dbReference type="Proteomes" id="UP000076947">
    <property type="component" value="Unassembled WGS sequence"/>
</dbReference>
<evidence type="ECO:0000256" key="4">
    <source>
        <dbReference type="ARBA" id="ARBA00016797"/>
    </source>
</evidence>
<evidence type="ECO:0000313" key="9">
    <source>
        <dbReference type="EMBL" id="OAH32587.1"/>
    </source>
</evidence>
<keyword evidence="5" id="KW-0813">Transport</keyword>
<proteinExistence type="inferred from homology"/>
<evidence type="ECO:0000256" key="5">
    <source>
        <dbReference type="ARBA" id="ARBA00022448"/>
    </source>
</evidence>
<dbReference type="SMART" id="SM00893">
    <property type="entry name" value="ETF"/>
    <property type="match status" value="1"/>
</dbReference>
<comment type="caution">
    <text evidence="9">The sequence shown here is derived from an EMBL/GenBank/DDBJ whole genome shotgun (WGS) entry which is preliminary data.</text>
</comment>